<accession>A0A4U0F0I3</accession>
<dbReference type="EMBL" id="SUPL01000001">
    <property type="protein sequence ID" value="TJY37718.1"/>
    <property type="molecule type" value="Genomic_DNA"/>
</dbReference>
<evidence type="ECO:0000313" key="1">
    <source>
        <dbReference type="EMBL" id="TJY37718.1"/>
    </source>
</evidence>
<keyword evidence="2" id="KW-1185">Reference proteome</keyword>
<sequence>MNKTKNSYYHDSNASFNFPWGGLYFYEDFVISEISEGVVLGRSQFLEAMNLANDYFGIEKPYGLISNRVNSYSINLPELMPIAKKFGDLRLNAVVLHSGIGYENFEIEKRLLKFKGEVFFDLDQAVNWIIKEIRIYL</sequence>
<protein>
    <recommendedName>
        <fullName evidence="3">STAS/SEC14 domain-containing protein</fullName>
    </recommendedName>
</protein>
<dbReference type="Proteomes" id="UP000307657">
    <property type="component" value="Unassembled WGS sequence"/>
</dbReference>
<dbReference type="AlphaFoldDB" id="A0A4U0F0I3"/>
<reference evidence="1 2" key="1">
    <citation type="submission" date="2019-04" db="EMBL/GenBank/DDBJ databases">
        <title>Lacinutrix sp. nov., isolated from marine water.</title>
        <authorList>
            <person name="Kim W."/>
        </authorList>
    </citation>
    <scope>NUCLEOTIDE SEQUENCE [LARGE SCALE GENOMIC DNA]</scope>
    <source>
        <strain evidence="1 2">CAU 1491</strain>
    </source>
</reference>
<evidence type="ECO:0008006" key="3">
    <source>
        <dbReference type="Google" id="ProtNLM"/>
    </source>
</evidence>
<gene>
    <name evidence="1" type="ORF">E5167_00235</name>
</gene>
<dbReference type="RefSeq" id="WP_136839837.1">
    <property type="nucleotide sequence ID" value="NZ_SUPL01000001.1"/>
</dbReference>
<evidence type="ECO:0000313" key="2">
    <source>
        <dbReference type="Proteomes" id="UP000307657"/>
    </source>
</evidence>
<name>A0A4U0F0I3_9FLAO</name>
<dbReference type="OrthoDB" id="1144359at2"/>
<proteinExistence type="predicted"/>
<comment type="caution">
    <text evidence="1">The sequence shown here is derived from an EMBL/GenBank/DDBJ whole genome shotgun (WGS) entry which is preliminary data.</text>
</comment>
<organism evidence="1 2">
    <name type="scientific">Pontimicrobium aquaticum</name>
    <dbReference type="NCBI Taxonomy" id="2565367"/>
    <lineage>
        <taxon>Bacteria</taxon>
        <taxon>Pseudomonadati</taxon>
        <taxon>Bacteroidota</taxon>
        <taxon>Flavobacteriia</taxon>
        <taxon>Flavobacteriales</taxon>
        <taxon>Flavobacteriaceae</taxon>
        <taxon>Pontimicrobium</taxon>
    </lineage>
</organism>